<dbReference type="STRING" id="1333662.LPB303_15820"/>
<sequence length="64" mass="7684">MYIIFEYKKQKSKKNEIIFQFILFLLNIGLTDVYINNFNLNSKKKKLTTLKNNFLLIKKGKPIE</sequence>
<name>A0A176SYI2_9FLAO</name>
<evidence type="ECO:0000313" key="3">
    <source>
        <dbReference type="Proteomes" id="UP000076923"/>
    </source>
</evidence>
<dbReference type="AlphaFoldDB" id="A0A176SYI2"/>
<keyword evidence="1" id="KW-0812">Transmembrane</keyword>
<comment type="caution">
    <text evidence="2">The sequence shown here is derived from an EMBL/GenBank/DDBJ whole genome shotgun (WGS) entry which is preliminary data.</text>
</comment>
<protein>
    <submittedName>
        <fullName evidence="2">Uncharacterized protein</fullName>
    </submittedName>
</protein>
<organism evidence="2 3">
    <name type="scientific">Polaribacter atrinae</name>
    <dbReference type="NCBI Taxonomy" id="1333662"/>
    <lineage>
        <taxon>Bacteria</taxon>
        <taxon>Pseudomonadati</taxon>
        <taxon>Bacteroidota</taxon>
        <taxon>Flavobacteriia</taxon>
        <taxon>Flavobacteriales</taxon>
        <taxon>Flavobacteriaceae</taxon>
    </lineage>
</organism>
<keyword evidence="1" id="KW-0472">Membrane</keyword>
<keyword evidence="3" id="KW-1185">Reference proteome</keyword>
<evidence type="ECO:0000313" key="2">
    <source>
        <dbReference type="EMBL" id="OAD40722.1"/>
    </source>
</evidence>
<reference evidence="2 3" key="1">
    <citation type="submission" date="2016-02" db="EMBL/GenBank/DDBJ databases">
        <title>Draft genome sequence of Polaribacter atrinae KACC17473.</title>
        <authorList>
            <person name="Shin S.-K."/>
            <person name="Yi H."/>
        </authorList>
    </citation>
    <scope>NUCLEOTIDE SEQUENCE [LARGE SCALE GENOMIC DNA]</scope>
    <source>
        <strain evidence="2 3">KACC 17473</strain>
    </source>
</reference>
<feature type="transmembrane region" description="Helical" evidence="1">
    <location>
        <begin position="17"/>
        <end position="35"/>
    </location>
</feature>
<keyword evidence="1" id="KW-1133">Transmembrane helix</keyword>
<dbReference type="EMBL" id="LVWE01000085">
    <property type="protein sequence ID" value="OAD40722.1"/>
    <property type="molecule type" value="Genomic_DNA"/>
</dbReference>
<evidence type="ECO:0000256" key="1">
    <source>
        <dbReference type="SAM" id="Phobius"/>
    </source>
</evidence>
<gene>
    <name evidence="2" type="ORF">LPB303_15820</name>
</gene>
<accession>A0A176SYI2</accession>
<dbReference type="Proteomes" id="UP000076923">
    <property type="component" value="Unassembled WGS sequence"/>
</dbReference>
<proteinExistence type="predicted"/>